<evidence type="ECO:0000313" key="2">
    <source>
        <dbReference type="WBParaSite" id="JU765_v2.g5510.t1"/>
    </source>
</evidence>
<name>A0AC34RD41_9BILA</name>
<dbReference type="WBParaSite" id="JU765_v2.g5510.t1">
    <property type="protein sequence ID" value="JU765_v2.g5510.t1"/>
    <property type="gene ID" value="JU765_v2.g5510"/>
</dbReference>
<organism evidence="1 2">
    <name type="scientific">Panagrolaimus sp. JU765</name>
    <dbReference type="NCBI Taxonomy" id="591449"/>
    <lineage>
        <taxon>Eukaryota</taxon>
        <taxon>Metazoa</taxon>
        <taxon>Ecdysozoa</taxon>
        <taxon>Nematoda</taxon>
        <taxon>Chromadorea</taxon>
        <taxon>Rhabditida</taxon>
        <taxon>Tylenchina</taxon>
        <taxon>Panagrolaimomorpha</taxon>
        <taxon>Panagrolaimoidea</taxon>
        <taxon>Panagrolaimidae</taxon>
        <taxon>Panagrolaimus</taxon>
    </lineage>
</organism>
<evidence type="ECO:0000313" key="1">
    <source>
        <dbReference type="Proteomes" id="UP000887576"/>
    </source>
</evidence>
<proteinExistence type="predicted"/>
<dbReference type="Proteomes" id="UP000887576">
    <property type="component" value="Unplaced"/>
</dbReference>
<protein>
    <submittedName>
        <fullName evidence="2">BED-type domain-containing protein</fullName>
    </submittedName>
</protein>
<sequence>MHRSEIVSNDENDCLIPVCESSSSKNSNQVVGEQKSSENPPEKQINELNQDQTTPTAPTLENYNIISKNDLSKELINAEKITKRKWEISIDCKRFWLESTKNSKLWCLFWIFGGKKKEFRCKKCYNQKRYSGGVFIQDKNDSKTLWLIENHEKECFQEYRKVLKHVKSLDRRRQRRKSKIETKNMEEFFETFKNDEIETSNDPSKMLEEQKYKDFHGISSKLYTLLSKAVKVTKRIWKLSKDKNHVLCQTEINSDLWCINCHMKKKYSIAKYMDEKDGTKTLWIVENHEENCKRKYDEIIKKLYVEFTRKELENYNQTIRNEKILIYLENEELREKI</sequence>
<accession>A0AC34RD41</accession>
<reference evidence="2" key="1">
    <citation type="submission" date="2022-11" db="UniProtKB">
        <authorList>
            <consortium name="WormBaseParasite"/>
        </authorList>
    </citation>
    <scope>IDENTIFICATION</scope>
</reference>